<dbReference type="InterPro" id="IPR000835">
    <property type="entry name" value="HTH_MarR-typ"/>
</dbReference>
<dbReference type="RefSeq" id="WP_301209495.1">
    <property type="nucleotide sequence ID" value="NZ_JAROCF010000001.1"/>
</dbReference>
<dbReference type="InterPro" id="IPR039422">
    <property type="entry name" value="MarR/SlyA-like"/>
</dbReference>
<dbReference type="SMART" id="SM00347">
    <property type="entry name" value="HTH_MARR"/>
    <property type="match status" value="1"/>
</dbReference>
<sequence>MSTDAPQLPITRGAEFALLLLDGFTLMVDEVVAELKEAGHPGATANLEFALRAIAEGAGTASELGRSLGVSKQAAAKSIASLEQLGYVERQADPQDARRKRLVVTPRGVEMHRIGAEAFDRLKDRLATRLGDGRLRELEDGLRELAVELQRVQAPWRPV</sequence>
<dbReference type="InterPro" id="IPR036388">
    <property type="entry name" value="WH-like_DNA-bd_sf"/>
</dbReference>
<reference evidence="2" key="1">
    <citation type="submission" date="2023-06" db="EMBL/GenBank/DDBJ databases">
        <title>MT1 and MT2 Draft Genomes of Novel Species.</title>
        <authorList>
            <person name="Venkateswaran K."/>
        </authorList>
    </citation>
    <scope>NUCLEOTIDE SEQUENCE</scope>
    <source>
        <strain evidence="2">F6_8S_P_1B</strain>
    </source>
</reference>
<feature type="domain" description="HTH marR-type" evidence="1">
    <location>
        <begin position="1"/>
        <end position="147"/>
    </location>
</feature>
<dbReference type="CDD" id="cd00090">
    <property type="entry name" value="HTH_ARSR"/>
    <property type="match status" value="1"/>
</dbReference>
<dbReference type="PROSITE" id="PS50995">
    <property type="entry name" value="HTH_MARR_2"/>
    <property type="match status" value="1"/>
</dbReference>
<dbReference type="InterPro" id="IPR036390">
    <property type="entry name" value="WH_DNA-bd_sf"/>
</dbReference>
<proteinExistence type="predicted"/>
<keyword evidence="3" id="KW-1185">Reference proteome</keyword>
<organism evidence="2 3">
    <name type="scientific">Leifsonia williamsii</name>
    <dbReference type="NCBI Taxonomy" id="3035919"/>
    <lineage>
        <taxon>Bacteria</taxon>
        <taxon>Bacillati</taxon>
        <taxon>Actinomycetota</taxon>
        <taxon>Actinomycetes</taxon>
        <taxon>Micrococcales</taxon>
        <taxon>Microbacteriaceae</taxon>
        <taxon>Leifsonia</taxon>
    </lineage>
</organism>
<dbReference type="Gene3D" id="1.10.10.10">
    <property type="entry name" value="Winged helix-like DNA-binding domain superfamily/Winged helix DNA-binding domain"/>
    <property type="match status" value="1"/>
</dbReference>
<dbReference type="EMBL" id="JAROCF010000001">
    <property type="protein sequence ID" value="MDN4616313.1"/>
    <property type="molecule type" value="Genomic_DNA"/>
</dbReference>
<dbReference type="Pfam" id="PF12802">
    <property type="entry name" value="MarR_2"/>
    <property type="match status" value="1"/>
</dbReference>
<dbReference type="PRINTS" id="PR00598">
    <property type="entry name" value="HTHMARR"/>
</dbReference>
<gene>
    <name evidence="2" type="ORF">P5G50_17835</name>
</gene>
<name>A0ABT8KFS7_9MICO</name>
<evidence type="ECO:0000313" key="3">
    <source>
        <dbReference type="Proteomes" id="UP001174208"/>
    </source>
</evidence>
<dbReference type="PANTHER" id="PTHR33164:SF99">
    <property type="entry name" value="MARR FAMILY REGULATORY PROTEIN"/>
    <property type="match status" value="1"/>
</dbReference>
<evidence type="ECO:0000313" key="2">
    <source>
        <dbReference type="EMBL" id="MDN4616313.1"/>
    </source>
</evidence>
<dbReference type="SUPFAM" id="SSF46785">
    <property type="entry name" value="Winged helix' DNA-binding domain"/>
    <property type="match status" value="1"/>
</dbReference>
<dbReference type="PANTHER" id="PTHR33164">
    <property type="entry name" value="TRANSCRIPTIONAL REGULATOR, MARR FAMILY"/>
    <property type="match status" value="1"/>
</dbReference>
<dbReference type="InterPro" id="IPR011991">
    <property type="entry name" value="ArsR-like_HTH"/>
</dbReference>
<protein>
    <submittedName>
        <fullName evidence="2">MarR family transcriptional regulator</fullName>
    </submittedName>
</protein>
<evidence type="ECO:0000259" key="1">
    <source>
        <dbReference type="PROSITE" id="PS50995"/>
    </source>
</evidence>
<comment type="caution">
    <text evidence="2">The sequence shown here is derived from an EMBL/GenBank/DDBJ whole genome shotgun (WGS) entry which is preliminary data.</text>
</comment>
<accession>A0ABT8KFS7</accession>
<dbReference type="Proteomes" id="UP001174208">
    <property type="component" value="Unassembled WGS sequence"/>
</dbReference>